<evidence type="ECO:0000313" key="3">
    <source>
        <dbReference type="Proteomes" id="UP000499080"/>
    </source>
</evidence>
<feature type="region of interest" description="Disordered" evidence="1">
    <location>
        <begin position="72"/>
        <end position="158"/>
    </location>
</feature>
<name>A0A4Y2IBU1_ARAVE</name>
<accession>A0A4Y2IBU1</accession>
<feature type="region of interest" description="Disordered" evidence="1">
    <location>
        <begin position="190"/>
        <end position="278"/>
    </location>
</feature>
<evidence type="ECO:0000313" key="2">
    <source>
        <dbReference type="EMBL" id="GBM75075.1"/>
    </source>
</evidence>
<dbReference type="Proteomes" id="UP000499080">
    <property type="component" value="Unassembled WGS sequence"/>
</dbReference>
<feature type="compositionally biased region" description="Basic residues" evidence="1">
    <location>
        <begin position="248"/>
        <end position="259"/>
    </location>
</feature>
<feature type="compositionally biased region" description="Polar residues" evidence="1">
    <location>
        <begin position="208"/>
        <end position="229"/>
    </location>
</feature>
<feature type="compositionally biased region" description="Basic residues" evidence="1">
    <location>
        <begin position="75"/>
        <end position="95"/>
    </location>
</feature>
<dbReference type="AlphaFoldDB" id="A0A4Y2IBU1"/>
<feature type="region of interest" description="Disordered" evidence="1">
    <location>
        <begin position="166"/>
        <end position="185"/>
    </location>
</feature>
<feature type="compositionally biased region" description="Basic and acidic residues" evidence="1">
    <location>
        <begin position="166"/>
        <end position="177"/>
    </location>
</feature>
<organism evidence="2 3">
    <name type="scientific">Araneus ventricosus</name>
    <name type="common">Orbweaver spider</name>
    <name type="synonym">Epeira ventricosa</name>
    <dbReference type="NCBI Taxonomy" id="182803"/>
    <lineage>
        <taxon>Eukaryota</taxon>
        <taxon>Metazoa</taxon>
        <taxon>Ecdysozoa</taxon>
        <taxon>Arthropoda</taxon>
        <taxon>Chelicerata</taxon>
        <taxon>Arachnida</taxon>
        <taxon>Araneae</taxon>
        <taxon>Araneomorphae</taxon>
        <taxon>Entelegynae</taxon>
        <taxon>Araneoidea</taxon>
        <taxon>Araneidae</taxon>
        <taxon>Araneus</taxon>
    </lineage>
</organism>
<reference evidence="2 3" key="1">
    <citation type="journal article" date="2019" name="Sci. Rep.">
        <title>Orb-weaving spider Araneus ventricosus genome elucidates the spidroin gene catalogue.</title>
        <authorList>
            <person name="Kono N."/>
            <person name="Nakamura H."/>
            <person name="Ohtoshi R."/>
            <person name="Moran D.A.P."/>
            <person name="Shinohara A."/>
            <person name="Yoshida Y."/>
            <person name="Fujiwara M."/>
            <person name="Mori M."/>
            <person name="Tomita M."/>
            <person name="Arakawa K."/>
        </authorList>
    </citation>
    <scope>NUCLEOTIDE SEQUENCE [LARGE SCALE GENOMIC DNA]</scope>
</reference>
<dbReference type="EMBL" id="BGPR01002535">
    <property type="protein sequence ID" value="GBM75075.1"/>
    <property type="molecule type" value="Genomic_DNA"/>
</dbReference>
<gene>
    <name evidence="2" type="ORF">AVEN_197437_1</name>
</gene>
<evidence type="ECO:0000256" key="1">
    <source>
        <dbReference type="SAM" id="MobiDB-lite"/>
    </source>
</evidence>
<feature type="region of interest" description="Disordered" evidence="1">
    <location>
        <begin position="1"/>
        <end position="31"/>
    </location>
</feature>
<comment type="caution">
    <text evidence="2">The sequence shown here is derived from an EMBL/GenBank/DDBJ whole genome shotgun (WGS) entry which is preliminary data.</text>
</comment>
<protein>
    <submittedName>
        <fullName evidence="2">Uncharacterized protein</fullName>
    </submittedName>
</protein>
<proteinExistence type="predicted"/>
<feature type="compositionally biased region" description="Polar residues" evidence="1">
    <location>
        <begin position="135"/>
        <end position="144"/>
    </location>
</feature>
<keyword evidence="3" id="KW-1185">Reference proteome</keyword>
<sequence length="278" mass="30803">MNENPEKTLPVPQKGKKKEKLQTKEPADPRLSAILGKATELLSQLGIDDDNCEKVMGFIFEAFGLRNCPVIREGRTKHKPPSSKKKAKAKNLRRSKTADNPQGENSKSSEEQPESTPLNFASAAQKGASKVQDPPVSTTVQSTKRAPPGRTNLSKAKKSWMILAHPREDKIHPREESGVNTSTQMLRLLEKNISLGNGEDRGEMDNSLRLSPSCNKAYGTNTNDRSSGSPAEKETNRTGWSHPLRPQPHLRLHPSHHNKPATDLPDETLVKKFTKQTD</sequence>